<dbReference type="GO" id="GO:0016787">
    <property type="term" value="F:hydrolase activity"/>
    <property type="evidence" value="ECO:0007669"/>
    <property type="project" value="UniProtKB-KW"/>
</dbReference>
<keyword evidence="5" id="KW-0732">Signal</keyword>
<dbReference type="InterPro" id="IPR044742">
    <property type="entry name" value="DEAD/DEAH_RhlB"/>
</dbReference>
<dbReference type="GO" id="GO:0003724">
    <property type="term" value="F:RNA helicase activity"/>
    <property type="evidence" value="ECO:0007669"/>
    <property type="project" value="TreeGrafter"/>
</dbReference>
<feature type="signal peptide" evidence="5">
    <location>
        <begin position="1"/>
        <end position="20"/>
    </location>
</feature>
<comment type="caution">
    <text evidence="8">The sequence shown here is derived from an EMBL/GenBank/DDBJ whole genome shotgun (WGS) entry which is preliminary data.</text>
</comment>
<proteinExistence type="predicted"/>
<evidence type="ECO:0000259" key="6">
    <source>
        <dbReference type="PROSITE" id="PS51192"/>
    </source>
</evidence>
<dbReference type="Pfam" id="PF00270">
    <property type="entry name" value="DEAD"/>
    <property type="match status" value="1"/>
</dbReference>
<dbReference type="CDD" id="cd00268">
    <property type="entry name" value="DEADc"/>
    <property type="match status" value="1"/>
</dbReference>
<evidence type="ECO:0000256" key="3">
    <source>
        <dbReference type="ARBA" id="ARBA00022806"/>
    </source>
</evidence>
<protein>
    <submittedName>
        <fullName evidence="8">DEAD box helicase</fullName>
    </submittedName>
</protein>
<evidence type="ECO:0000313" key="8">
    <source>
        <dbReference type="EMBL" id="KAG5185435.1"/>
    </source>
</evidence>
<dbReference type="EMBL" id="JAFCMP010000133">
    <property type="protein sequence ID" value="KAG5185435.1"/>
    <property type="molecule type" value="Genomic_DNA"/>
</dbReference>
<dbReference type="InterPro" id="IPR027417">
    <property type="entry name" value="P-loop_NTPase"/>
</dbReference>
<dbReference type="InterPro" id="IPR014001">
    <property type="entry name" value="Helicase_ATP-bd"/>
</dbReference>
<dbReference type="PROSITE" id="PS51194">
    <property type="entry name" value="HELICASE_CTER"/>
    <property type="match status" value="1"/>
</dbReference>
<dbReference type="AlphaFoldDB" id="A0A835Z5K4"/>
<dbReference type="PANTHER" id="PTHR47963">
    <property type="entry name" value="DEAD-BOX ATP-DEPENDENT RNA HELICASE 47, MITOCHONDRIAL"/>
    <property type="match status" value="1"/>
</dbReference>
<dbReference type="SMART" id="SM00490">
    <property type="entry name" value="HELICc"/>
    <property type="match status" value="1"/>
</dbReference>
<feature type="domain" description="Helicase ATP-binding" evidence="6">
    <location>
        <begin position="90"/>
        <end position="289"/>
    </location>
</feature>
<reference evidence="8" key="1">
    <citation type="submission" date="2021-02" db="EMBL/GenBank/DDBJ databases">
        <title>First Annotated Genome of the Yellow-green Alga Tribonema minus.</title>
        <authorList>
            <person name="Mahan K.M."/>
        </authorList>
    </citation>
    <scope>NUCLEOTIDE SEQUENCE</scope>
    <source>
        <strain evidence="8">UTEX B ZZ1240</strain>
    </source>
</reference>
<evidence type="ECO:0000256" key="5">
    <source>
        <dbReference type="SAM" id="SignalP"/>
    </source>
</evidence>
<evidence type="ECO:0000259" key="7">
    <source>
        <dbReference type="PROSITE" id="PS51194"/>
    </source>
</evidence>
<dbReference type="Pfam" id="PF00271">
    <property type="entry name" value="Helicase_C"/>
    <property type="match status" value="1"/>
</dbReference>
<dbReference type="Gene3D" id="3.40.50.300">
    <property type="entry name" value="P-loop containing nucleotide triphosphate hydrolases"/>
    <property type="match status" value="2"/>
</dbReference>
<keyword evidence="9" id="KW-1185">Reference proteome</keyword>
<sequence length="537" mass="56035">MRRRALATATLVLCAPLVCPFHLRQVPSSAVFTQSLQRQHQRHCWARRCSSGLDGDTYRELYGERLPQWLIERLEELGFAKPTLVQQRALDTILAGHDAVLHAQTGSGKTLAFLVPLFACIDPSRASVQGLVVVPTRELGLQVAAVAKRLAAATGAATGGRVMVMSVLEGSNNRRQRAWAWAEPPHVVIGNPETLSALVAGGAVRCNGVRYVVVDEVDACLRSGDARAALTALLARHLSPTFAQEEEAEVPQLPGGVAVTGAAAAADGARRRVRARQTVFASATVPQHNHFMRQCVAQQWTLAEPVHVQVHPKEAMPPGLTHHYVTCAPAKKLAALRALVRRELGGDGGGGAAAAPRALVFAQANRPLDQMAAALDADLRKARGGGDGSDGSSAAAAARDGGAAAAAGGGNDAAAAAAPLADVLREDLGLARRADAVARYRAGAARVLLTTDLAARGLDVPETTHVFHFDLPADAEGYIHRGGRAGRLGRAGRVVSIVTPEQEFVLQRLANAVGVEVAQLGKAAGAGTAVVAPAASQ</sequence>
<evidence type="ECO:0000256" key="1">
    <source>
        <dbReference type="ARBA" id="ARBA00022741"/>
    </source>
</evidence>
<feature type="domain" description="Helicase C-terminal" evidence="7">
    <location>
        <begin position="332"/>
        <end position="528"/>
    </location>
</feature>
<dbReference type="SUPFAM" id="SSF52540">
    <property type="entry name" value="P-loop containing nucleoside triphosphate hydrolases"/>
    <property type="match status" value="1"/>
</dbReference>
<keyword evidence="1" id="KW-0547">Nucleotide-binding</keyword>
<dbReference type="SMART" id="SM00487">
    <property type="entry name" value="DEXDc"/>
    <property type="match status" value="1"/>
</dbReference>
<evidence type="ECO:0000256" key="4">
    <source>
        <dbReference type="ARBA" id="ARBA00022840"/>
    </source>
</evidence>
<keyword evidence="2" id="KW-0378">Hydrolase</keyword>
<evidence type="ECO:0000313" key="9">
    <source>
        <dbReference type="Proteomes" id="UP000664859"/>
    </source>
</evidence>
<evidence type="ECO:0000256" key="2">
    <source>
        <dbReference type="ARBA" id="ARBA00022801"/>
    </source>
</evidence>
<dbReference type="InterPro" id="IPR050547">
    <property type="entry name" value="DEAD_box_RNA_helicases"/>
</dbReference>
<dbReference type="OrthoDB" id="10256233at2759"/>
<dbReference type="Proteomes" id="UP000664859">
    <property type="component" value="Unassembled WGS sequence"/>
</dbReference>
<dbReference type="GO" id="GO:0005524">
    <property type="term" value="F:ATP binding"/>
    <property type="evidence" value="ECO:0007669"/>
    <property type="project" value="UniProtKB-KW"/>
</dbReference>
<dbReference type="InterPro" id="IPR001650">
    <property type="entry name" value="Helicase_C-like"/>
</dbReference>
<keyword evidence="3 8" id="KW-0347">Helicase</keyword>
<keyword evidence="4" id="KW-0067">ATP-binding</keyword>
<accession>A0A835Z5K4</accession>
<organism evidence="8 9">
    <name type="scientific">Tribonema minus</name>
    <dbReference type="NCBI Taxonomy" id="303371"/>
    <lineage>
        <taxon>Eukaryota</taxon>
        <taxon>Sar</taxon>
        <taxon>Stramenopiles</taxon>
        <taxon>Ochrophyta</taxon>
        <taxon>PX clade</taxon>
        <taxon>Xanthophyceae</taxon>
        <taxon>Tribonematales</taxon>
        <taxon>Tribonemataceae</taxon>
        <taxon>Tribonema</taxon>
    </lineage>
</organism>
<dbReference type="PANTHER" id="PTHR47963:SF10">
    <property type="entry name" value="ATP-DEPENDENT RNA HELICASE DDX6_DHH1"/>
    <property type="match status" value="1"/>
</dbReference>
<dbReference type="GO" id="GO:0003723">
    <property type="term" value="F:RNA binding"/>
    <property type="evidence" value="ECO:0007669"/>
    <property type="project" value="TreeGrafter"/>
</dbReference>
<gene>
    <name evidence="8" type="ORF">JKP88DRAFT_207884</name>
</gene>
<dbReference type="InterPro" id="IPR011545">
    <property type="entry name" value="DEAD/DEAH_box_helicase_dom"/>
</dbReference>
<name>A0A835Z5K4_9STRA</name>
<feature type="chain" id="PRO_5032556958" evidence="5">
    <location>
        <begin position="21"/>
        <end position="537"/>
    </location>
</feature>
<dbReference type="PROSITE" id="PS51192">
    <property type="entry name" value="HELICASE_ATP_BIND_1"/>
    <property type="match status" value="1"/>
</dbReference>